<protein>
    <recommendedName>
        <fullName evidence="1">ESAT-6-like protein</fullName>
    </recommendedName>
</protein>
<reference evidence="2" key="1">
    <citation type="submission" date="2021-04" db="EMBL/GenBank/DDBJ databases">
        <title>Genome based classification of Actinospica acidithermotolerans sp. nov., an actinobacterium isolated from an Indonesian hot spring.</title>
        <authorList>
            <person name="Kusuma A.B."/>
            <person name="Putra K.E."/>
            <person name="Nafisah S."/>
            <person name="Loh J."/>
            <person name="Nouioui I."/>
            <person name="Goodfellow M."/>
        </authorList>
    </citation>
    <scope>NUCLEOTIDE SEQUENCE</scope>
    <source>
        <strain evidence="2">CSCA 57</strain>
    </source>
</reference>
<comment type="caution">
    <text evidence="2">The sequence shown here is derived from an EMBL/GenBank/DDBJ whole genome shotgun (WGS) entry which is preliminary data.</text>
</comment>
<dbReference type="NCBIfam" id="TIGR03930">
    <property type="entry name" value="WXG100_ESAT6"/>
    <property type="match status" value="1"/>
</dbReference>
<name>A0A941EWD3_9ACTN</name>
<evidence type="ECO:0000313" key="2">
    <source>
        <dbReference type="EMBL" id="MBR7839387.1"/>
    </source>
</evidence>
<dbReference type="AlphaFoldDB" id="A0A941EWD3"/>
<sequence>MASGTVHVAFGDMEDAAASVGAANRAVQSELDDLYRMLAPIIANWTGEASASFQYQHRVWTQAAEDLNSVLSHIVALLEDSHSAYRQAEADAASLWSE</sequence>
<dbReference type="Gene3D" id="1.10.287.1060">
    <property type="entry name" value="ESAT-6-like"/>
    <property type="match status" value="1"/>
</dbReference>
<dbReference type="RefSeq" id="WP_212533822.1">
    <property type="nucleotide sequence ID" value="NZ_JAGSOG010000437.1"/>
</dbReference>
<comment type="similarity">
    <text evidence="1">Belongs to the WXG100 family.</text>
</comment>
<proteinExistence type="inferred from homology"/>
<evidence type="ECO:0000313" key="3">
    <source>
        <dbReference type="Proteomes" id="UP000675781"/>
    </source>
</evidence>
<accession>A0A941EWD3</accession>
<dbReference type="Pfam" id="PF06013">
    <property type="entry name" value="WXG100"/>
    <property type="match status" value="1"/>
</dbReference>
<gene>
    <name evidence="2" type="ORF">KDL01_39370</name>
</gene>
<dbReference type="InterPro" id="IPR036689">
    <property type="entry name" value="ESAT-6-like_sf"/>
</dbReference>
<keyword evidence="3" id="KW-1185">Reference proteome</keyword>
<dbReference type="SUPFAM" id="SSF140453">
    <property type="entry name" value="EsxAB dimer-like"/>
    <property type="match status" value="1"/>
</dbReference>
<evidence type="ECO:0000256" key="1">
    <source>
        <dbReference type="RuleBase" id="RU362001"/>
    </source>
</evidence>
<dbReference type="InterPro" id="IPR010310">
    <property type="entry name" value="T7SS_ESAT-6-like"/>
</dbReference>
<dbReference type="Proteomes" id="UP000675781">
    <property type="component" value="Unassembled WGS sequence"/>
</dbReference>
<dbReference type="EMBL" id="JAGSOG010000437">
    <property type="protein sequence ID" value="MBR7839387.1"/>
    <property type="molecule type" value="Genomic_DNA"/>
</dbReference>
<organism evidence="2 3">
    <name type="scientific">Actinospica durhamensis</name>
    <dbReference type="NCBI Taxonomy" id="1508375"/>
    <lineage>
        <taxon>Bacteria</taxon>
        <taxon>Bacillati</taxon>
        <taxon>Actinomycetota</taxon>
        <taxon>Actinomycetes</taxon>
        <taxon>Catenulisporales</taxon>
        <taxon>Actinospicaceae</taxon>
        <taxon>Actinospica</taxon>
    </lineage>
</organism>